<evidence type="ECO:0000313" key="11">
    <source>
        <dbReference type="EMBL" id="MFC3683082.1"/>
    </source>
</evidence>
<keyword evidence="8 9" id="KW-0472">Membrane</keyword>
<dbReference type="NCBIfam" id="TIGR01726">
    <property type="entry name" value="HEQRo_perm_3TM"/>
    <property type="match status" value="1"/>
</dbReference>
<dbReference type="Pfam" id="PF00528">
    <property type="entry name" value="BPD_transp_1"/>
    <property type="match status" value="1"/>
</dbReference>
<evidence type="ECO:0000313" key="12">
    <source>
        <dbReference type="Proteomes" id="UP001595729"/>
    </source>
</evidence>
<dbReference type="EMBL" id="JBHRXX010000002">
    <property type="protein sequence ID" value="MFC3683082.1"/>
    <property type="molecule type" value="Genomic_DNA"/>
</dbReference>
<keyword evidence="7 9" id="KW-1133">Transmembrane helix</keyword>
<organism evidence="11 12">
    <name type="scientific">Hydrogenophaga luteola</name>
    <dbReference type="NCBI Taxonomy" id="1591122"/>
    <lineage>
        <taxon>Bacteria</taxon>
        <taxon>Pseudomonadati</taxon>
        <taxon>Pseudomonadota</taxon>
        <taxon>Betaproteobacteria</taxon>
        <taxon>Burkholderiales</taxon>
        <taxon>Comamonadaceae</taxon>
        <taxon>Hydrogenophaga</taxon>
    </lineage>
</organism>
<dbReference type="SUPFAM" id="SSF161098">
    <property type="entry name" value="MetI-like"/>
    <property type="match status" value="1"/>
</dbReference>
<sequence>MNLEALESWLGLPADSALEVWEGLVTTVQLLTGSVVLAFLLAVPLALAATSGHAWLARLSRGYSAAFRGTPLLVQLFILYYGVSQFEAVRNSPAWWLLEDAFHCGLLALSLNLAAYMAEDLRAGILAVPIGEKEAALALGMSVHQVNRRIVLPAAWRIATPALGNEVIAQLKATALVSTITVLDLTGVARRLSTAAYTTDALVMAGVVYGAITLLIVLAVRLIERRFGPAGRR</sequence>
<dbReference type="InterPro" id="IPR035906">
    <property type="entry name" value="MetI-like_sf"/>
</dbReference>
<feature type="transmembrane region" description="Helical" evidence="9">
    <location>
        <begin position="201"/>
        <end position="223"/>
    </location>
</feature>
<evidence type="ECO:0000256" key="2">
    <source>
        <dbReference type="ARBA" id="ARBA00010072"/>
    </source>
</evidence>
<reference evidence="12" key="1">
    <citation type="journal article" date="2019" name="Int. J. Syst. Evol. Microbiol.">
        <title>The Global Catalogue of Microorganisms (GCM) 10K type strain sequencing project: providing services to taxonomists for standard genome sequencing and annotation.</title>
        <authorList>
            <consortium name="The Broad Institute Genomics Platform"/>
            <consortium name="The Broad Institute Genome Sequencing Center for Infectious Disease"/>
            <person name="Wu L."/>
            <person name="Ma J."/>
        </authorList>
    </citation>
    <scope>NUCLEOTIDE SEQUENCE [LARGE SCALE GENOMIC DNA]</scope>
    <source>
        <strain evidence="12">KCTC 42501</strain>
    </source>
</reference>
<feature type="domain" description="ABC transmembrane type-1" evidence="10">
    <location>
        <begin position="24"/>
        <end position="224"/>
    </location>
</feature>
<dbReference type="PANTHER" id="PTHR30614">
    <property type="entry name" value="MEMBRANE COMPONENT OF AMINO ACID ABC TRANSPORTER"/>
    <property type="match status" value="1"/>
</dbReference>
<keyword evidence="3 9" id="KW-0813">Transport</keyword>
<dbReference type="InterPro" id="IPR043429">
    <property type="entry name" value="ArtM/GltK/GlnP/TcyL/YhdX-like"/>
</dbReference>
<accession>A0ABV7W278</accession>
<evidence type="ECO:0000256" key="5">
    <source>
        <dbReference type="ARBA" id="ARBA00022519"/>
    </source>
</evidence>
<feature type="transmembrane region" description="Helical" evidence="9">
    <location>
        <begin position="62"/>
        <end position="83"/>
    </location>
</feature>
<evidence type="ECO:0000256" key="4">
    <source>
        <dbReference type="ARBA" id="ARBA00022475"/>
    </source>
</evidence>
<evidence type="ECO:0000256" key="7">
    <source>
        <dbReference type="ARBA" id="ARBA00022989"/>
    </source>
</evidence>
<dbReference type="InterPro" id="IPR000515">
    <property type="entry name" value="MetI-like"/>
</dbReference>
<dbReference type="Gene3D" id="1.10.3720.10">
    <property type="entry name" value="MetI-like"/>
    <property type="match status" value="1"/>
</dbReference>
<name>A0ABV7W278_9BURK</name>
<dbReference type="InterPro" id="IPR010065">
    <property type="entry name" value="AA_ABC_transptr_permease_3TM"/>
</dbReference>
<gene>
    <name evidence="11" type="ORF">ACFOPI_05720</name>
</gene>
<dbReference type="PROSITE" id="PS50928">
    <property type="entry name" value="ABC_TM1"/>
    <property type="match status" value="1"/>
</dbReference>
<keyword evidence="4" id="KW-1003">Cell membrane</keyword>
<dbReference type="RefSeq" id="WP_382171968.1">
    <property type="nucleotide sequence ID" value="NZ_JBHRXX010000002.1"/>
</dbReference>
<keyword evidence="6 9" id="KW-0812">Transmembrane</keyword>
<evidence type="ECO:0000259" key="10">
    <source>
        <dbReference type="PROSITE" id="PS50928"/>
    </source>
</evidence>
<proteinExistence type="inferred from homology"/>
<comment type="subcellular location">
    <subcellularLocation>
        <location evidence="1">Cell inner membrane</location>
        <topology evidence="1">Multi-pass membrane protein</topology>
    </subcellularLocation>
    <subcellularLocation>
        <location evidence="9">Cell membrane</location>
        <topology evidence="9">Multi-pass membrane protein</topology>
    </subcellularLocation>
</comment>
<protein>
    <submittedName>
        <fullName evidence="11">ABC transporter permease subunit</fullName>
    </submittedName>
</protein>
<evidence type="ECO:0000256" key="8">
    <source>
        <dbReference type="ARBA" id="ARBA00023136"/>
    </source>
</evidence>
<comment type="similarity">
    <text evidence="2">Belongs to the binding-protein-dependent transport system permease family. HisMQ subfamily.</text>
</comment>
<evidence type="ECO:0000256" key="9">
    <source>
        <dbReference type="RuleBase" id="RU363032"/>
    </source>
</evidence>
<evidence type="ECO:0000256" key="3">
    <source>
        <dbReference type="ARBA" id="ARBA00022448"/>
    </source>
</evidence>
<keyword evidence="12" id="KW-1185">Reference proteome</keyword>
<feature type="transmembrane region" description="Helical" evidence="9">
    <location>
        <begin position="28"/>
        <end position="50"/>
    </location>
</feature>
<dbReference type="PANTHER" id="PTHR30614:SF10">
    <property type="entry name" value="ARGININE ABC TRANSPORTER PERMEASE PROTEIN ARTM"/>
    <property type="match status" value="1"/>
</dbReference>
<dbReference type="CDD" id="cd06261">
    <property type="entry name" value="TM_PBP2"/>
    <property type="match status" value="1"/>
</dbReference>
<evidence type="ECO:0000256" key="6">
    <source>
        <dbReference type="ARBA" id="ARBA00022692"/>
    </source>
</evidence>
<dbReference type="Proteomes" id="UP001595729">
    <property type="component" value="Unassembled WGS sequence"/>
</dbReference>
<comment type="caution">
    <text evidence="11">The sequence shown here is derived from an EMBL/GenBank/DDBJ whole genome shotgun (WGS) entry which is preliminary data.</text>
</comment>
<evidence type="ECO:0000256" key="1">
    <source>
        <dbReference type="ARBA" id="ARBA00004429"/>
    </source>
</evidence>
<keyword evidence="5" id="KW-0997">Cell inner membrane</keyword>